<evidence type="ECO:0000313" key="6">
    <source>
        <dbReference type="EMBL" id="AHV96810.1"/>
    </source>
</evidence>
<dbReference type="EMBL" id="CP004078">
    <property type="protein sequence ID" value="AHV96810.1"/>
    <property type="molecule type" value="Genomic_DNA"/>
</dbReference>
<organism evidence="6 7">
    <name type="scientific">Paenibacillus sabinae T27</name>
    <dbReference type="NCBI Taxonomy" id="1268072"/>
    <lineage>
        <taxon>Bacteria</taxon>
        <taxon>Bacillati</taxon>
        <taxon>Bacillota</taxon>
        <taxon>Bacilli</taxon>
        <taxon>Bacillales</taxon>
        <taxon>Paenibacillaceae</taxon>
        <taxon>Paenibacillus</taxon>
    </lineage>
</organism>
<accession>X4ZJF5</accession>
<dbReference type="InterPro" id="IPR001647">
    <property type="entry name" value="HTH_TetR"/>
</dbReference>
<dbReference type="PRINTS" id="PR00455">
    <property type="entry name" value="HTHTETR"/>
</dbReference>
<dbReference type="PATRIC" id="fig|1268072.3.peg.1961"/>
<feature type="DNA-binding region" description="H-T-H motif" evidence="4">
    <location>
        <begin position="40"/>
        <end position="59"/>
    </location>
</feature>
<evidence type="ECO:0000256" key="2">
    <source>
        <dbReference type="ARBA" id="ARBA00023125"/>
    </source>
</evidence>
<dbReference type="InterPro" id="IPR009057">
    <property type="entry name" value="Homeodomain-like_sf"/>
</dbReference>
<evidence type="ECO:0000313" key="7">
    <source>
        <dbReference type="Proteomes" id="UP000019772"/>
    </source>
</evidence>
<feature type="domain" description="HTH tetR-type" evidence="5">
    <location>
        <begin position="17"/>
        <end position="77"/>
    </location>
</feature>
<evidence type="ECO:0000256" key="1">
    <source>
        <dbReference type="ARBA" id="ARBA00023015"/>
    </source>
</evidence>
<dbReference type="KEGG" id="psab:PSAB_09390"/>
<sequence length="199" mass="22630">MPDLTRPKVGLRERKKIKTRASIQQNAMRLFREQGYQATTVEQIAEAAEISPSTFFRYFATKEAVVLEDDYDPLLIETYRNQPPGLNVIQAFRNAVREGFLLIPEEERDDIWERVSLAMSIPELRIAMIHQITGTAEMLARIIAERAGLDAGDLKVRNVAAAVIGLVISAQIYYFEHPEKDFLEILDESLAHLQDGFPL</sequence>
<dbReference type="STRING" id="1268072.PSAB_09390"/>
<dbReference type="Proteomes" id="UP000019772">
    <property type="component" value="Chromosome"/>
</dbReference>
<dbReference type="PANTHER" id="PTHR30055:SF238">
    <property type="entry name" value="MYCOFACTOCIN BIOSYNTHESIS TRANSCRIPTIONAL REGULATOR MFTR-RELATED"/>
    <property type="match status" value="1"/>
</dbReference>
<protein>
    <submittedName>
        <fullName evidence="6">TetR family transcriptional regulator</fullName>
    </submittedName>
</protein>
<dbReference type="Gene3D" id="1.10.357.10">
    <property type="entry name" value="Tetracycline Repressor, domain 2"/>
    <property type="match status" value="1"/>
</dbReference>
<keyword evidence="1" id="KW-0805">Transcription regulation</keyword>
<dbReference type="HOGENOM" id="CLU_069356_2_2_9"/>
<dbReference type="AlphaFoldDB" id="X4ZJF5"/>
<dbReference type="eggNOG" id="COG1309">
    <property type="taxonomic scope" value="Bacteria"/>
</dbReference>
<dbReference type="Pfam" id="PF00440">
    <property type="entry name" value="TetR_N"/>
    <property type="match status" value="1"/>
</dbReference>
<dbReference type="Pfam" id="PF17754">
    <property type="entry name" value="TetR_C_14"/>
    <property type="match status" value="1"/>
</dbReference>
<dbReference type="GO" id="GO:0000976">
    <property type="term" value="F:transcription cis-regulatory region binding"/>
    <property type="evidence" value="ECO:0007669"/>
    <property type="project" value="TreeGrafter"/>
</dbReference>
<dbReference type="GO" id="GO:0003700">
    <property type="term" value="F:DNA-binding transcription factor activity"/>
    <property type="evidence" value="ECO:0007669"/>
    <property type="project" value="TreeGrafter"/>
</dbReference>
<dbReference type="InterPro" id="IPR041347">
    <property type="entry name" value="MftR_C"/>
</dbReference>
<dbReference type="RefSeq" id="WP_025334353.1">
    <property type="nucleotide sequence ID" value="NZ_CP004078.1"/>
</dbReference>
<keyword evidence="3" id="KW-0804">Transcription</keyword>
<proteinExistence type="predicted"/>
<evidence type="ECO:0000256" key="3">
    <source>
        <dbReference type="ARBA" id="ARBA00023163"/>
    </source>
</evidence>
<dbReference type="PROSITE" id="PS50977">
    <property type="entry name" value="HTH_TETR_2"/>
    <property type="match status" value="1"/>
</dbReference>
<evidence type="ECO:0000256" key="4">
    <source>
        <dbReference type="PROSITE-ProRule" id="PRU00335"/>
    </source>
</evidence>
<reference evidence="6 7" key="1">
    <citation type="journal article" date="2014" name="PLoS Genet.">
        <title>Comparative Genomic Analysis of N2-Fixing and Non-N2-Fixing Paenibacillus spp.: Organization, Evolution and Expression of the Nitrogen Fixation Genes.</title>
        <authorList>
            <person name="Xie J.B."/>
            <person name="Du Z."/>
            <person name="Bai L."/>
            <person name="Tian C."/>
            <person name="Zhang Y."/>
            <person name="Xie J.Y."/>
            <person name="Wang T."/>
            <person name="Liu X."/>
            <person name="Chen X."/>
            <person name="Cheng Q."/>
            <person name="Chen S."/>
            <person name="Li J."/>
        </authorList>
    </citation>
    <scope>NUCLEOTIDE SEQUENCE [LARGE SCALE GENOMIC DNA]</scope>
    <source>
        <strain evidence="6 7">T27</strain>
    </source>
</reference>
<keyword evidence="7" id="KW-1185">Reference proteome</keyword>
<gene>
    <name evidence="6" type="ORF">PSAB_09390</name>
</gene>
<keyword evidence="2 4" id="KW-0238">DNA-binding</keyword>
<evidence type="ECO:0000259" key="5">
    <source>
        <dbReference type="PROSITE" id="PS50977"/>
    </source>
</evidence>
<dbReference type="InterPro" id="IPR050109">
    <property type="entry name" value="HTH-type_TetR-like_transc_reg"/>
</dbReference>
<name>X4ZJF5_9BACL</name>
<dbReference type="Gene3D" id="1.10.10.60">
    <property type="entry name" value="Homeodomain-like"/>
    <property type="match status" value="1"/>
</dbReference>
<dbReference type="SUPFAM" id="SSF46689">
    <property type="entry name" value="Homeodomain-like"/>
    <property type="match status" value="1"/>
</dbReference>
<dbReference type="PANTHER" id="PTHR30055">
    <property type="entry name" value="HTH-TYPE TRANSCRIPTIONAL REGULATOR RUTR"/>
    <property type="match status" value="1"/>
</dbReference>